<sequence length="188" mass="19796">MSPRPSARENMLDAFELLVVDGGERAATFDAVAAAAGVSKGGLLYHFPSREALVDGLIERLTGLVDDDVARMTAAPDGPVDYFIRTSSPAPVLAEAPFDRCITAVANLATSGRWPRAVDALTAMQERWYDVVLAAVGDPAVARVVSLVSDGLYFTPGQFATAGTGRPDSPRAAIDEVVAVLQRLAAPR</sequence>
<evidence type="ECO:0000256" key="4">
    <source>
        <dbReference type="PROSITE-ProRule" id="PRU00335"/>
    </source>
</evidence>
<protein>
    <submittedName>
        <fullName evidence="6">AcrR family transcriptional regulator</fullName>
    </submittedName>
</protein>
<dbReference type="GO" id="GO:0000976">
    <property type="term" value="F:transcription cis-regulatory region binding"/>
    <property type="evidence" value="ECO:0007669"/>
    <property type="project" value="TreeGrafter"/>
</dbReference>
<keyword evidence="3" id="KW-0804">Transcription</keyword>
<keyword evidence="2 4" id="KW-0238">DNA-binding</keyword>
<feature type="domain" description="HTH tetR-type" evidence="5">
    <location>
        <begin position="5"/>
        <end position="65"/>
    </location>
</feature>
<dbReference type="Proteomes" id="UP000522688">
    <property type="component" value="Unassembled WGS sequence"/>
</dbReference>
<dbReference type="OrthoDB" id="9806334at2"/>
<evidence type="ECO:0000259" key="5">
    <source>
        <dbReference type="PROSITE" id="PS50977"/>
    </source>
</evidence>
<dbReference type="AlphaFoldDB" id="A0A7W3JJT1"/>
<keyword evidence="1" id="KW-0805">Transcription regulation</keyword>
<dbReference type="PANTHER" id="PTHR30055:SF234">
    <property type="entry name" value="HTH-TYPE TRANSCRIPTIONAL REGULATOR BETI"/>
    <property type="match status" value="1"/>
</dbReference>
<reference evidence="6 7" key="1">
    <citation type="submission" date="2020-07" db="EMBL/GenBank/DDBJ databases">
        <title>Sequencing the genomes of 1000 actinobacteria strains.</title>
        <authorList>
            <person name="Klenk H.-P."/>
        </authorList>
    </citation>
    <scope>NUCLEOTIDE SEQUENCE [LARGE SCALE GENOMIC DNA]</scope>
    <source>
        <strain evidence="6 7">DSM 10309</strain>
    </source>
</reference>
<dbReference type="InterPro" id="IPR050109">
    <property type="entry name" value="HTH-type_TetR-like_transc_reg"/>
</dbReference>
<dbReference type="SUPFAM" id="SSF46689">
    <property type="entry name" value="Homeodomain-like"/>
    <property type="match status" value="1"/>
</dbReference>
<organism evidence="6 7">
    <name type="scientific">Frigoribacterium faeni</name>
    <dbReference type="NCBI Taxonomy" id="145483"/>
    <lineage>
        <taxon>Bacteria</taxon>
        <taxon>Bacillati</taxon>
        <taxon>Actinomycetota</taxon>
        <taxon>Actinomycetes</taxon>
        <taxon>Micrococcales</taxon>
        <taxon>Microbacteriaceae</taxon>
        <taxon>Frigoribacterium</taxon>
    </lineage>
</organism>
<evidence type="ECO:0000313" key="7">
    <source>
        <dbReference type="Proteomes" id="UP000522688"/>
    </source>
</evidence>
<evidence type="ECO:0000256" key="3">
    <source>
        <dbReference type="ARBA" id="ARBA00023163"/>
    </source>
</evidence>
<accession>A0A7W3JJT1</accession>
<dbReference type="Gene3D" id="1.10.357.10">
    <property type="entry name" value="Tetracycline Repressor, domain 2"/>
    <property type="match status" value="1"/>
</dbReference>
<dbReference type="PROSITE" id="PS50977">
    <property type="entry name" value="HTH_TETR_2"/>
    <property type="match status" value="1"/>
</dbReference>
<dbReference type="EMBL" id="JACGWW010000003">
    <property type="protein sequence ID" value="MBA8814143.1"/>
    <property type="molecule type" value="Genomic_DNA"/>
</dbReference>
<dbReference type="RefSeq" id="WP_146853694.1">
    <property type="nucleotide sequence ID" value="NZ_BAAAHR010000006.1"/>
</dbReference>
<feature type="DNA-binding region" description="H-T-H motif" evidence="4">
    <location>
        <begin position="28"/>
        <end position="47"/>
    </location>
</feature>
<evidence type="ECO:0000313" key="6">
    <source>
        <dbReference type="EMBL" id="MBA8814143.1"/>
    </source>
</evidence>
<proteinExistence type="predicted"/>
<dbReference type="PANTHER" id="PTHR30055">
    <property type="entry name" value="HTH-TYPE TRANSCRIPTIONAL REGULATOR RUTR"/>
    <property type="match status" value="1"/>
</dbReference>
<evidence type="ECO:0000256" key="1">
    <source>
        <dbReference type="ARBA" id="ARBA00023015"/>
    </source>
</evidence>
<dbReference type="Pfam" id="PF00440">
    <property type="entry name" value="TetR_N"/>
    <property type="match status" value="1"/>
</dbReference>
<dbReference type="InterPro" id="IPR001647">
    <property type="entry name" value="HTH_TetR"/>
</dbReference>
<name>A0A7W3JJT1_9MICO</name>
<dbReference type="InterPro" id="IPR009057">
    <property type="entry name" value="Homeodomain-like_sf"/>
</dbReference>
<gene>
    <name evidence="6" type="ORF">FB463_002409</name>
</gene>
<evidence type="ECO:0000256" key="2">
    <source>
        <dbReference type="ARBA" id="ARBA00023125"/>
    </source>
</evidence>
<dbReference type="GO" id="GO:0003700">
    <property type="term" value="F:DNA-binding transcription factor activity"/>
    <property type="evidence" value="ECO:0007669"/>
    <property type="project" value="TreeGrafter"/>
</dbReference>
<comment type="caution">
    <text evidence="6">The sequence shown here is derived from an EMBL/GenBank/DDBJ whole genome shotgun (WGS) entry which is preliminary data.</text>
</comment>